<protein>
    <submittedName>
        <fullName evidence="7">TBC1 domain family member 9-like</fullName>
    </submittedName>
</protein>
<keyword evidence="1" id="KW-0343">GTPase activation</keyword>
<evidence type="ECO:0000259" key="5">
    <source>
        <dbReference type="PROSITE" id="PS50086"/>
    </source>
</evidence>
<keyword evidence="3" id="KW-0175">Coiled coil</keyword>
<dbReference type="RefSeq" id="XP_032812587.1">
    <property type="nucleotide sequence ID" value="XM_032956696.1"/>
</dbReference>
<dbReference type="GeneID" id="116943659"/>
<feature type="domain" description="Rab-GAP TBC" evidence="5">
    <location>
        <begin position="518"/>
        <end position="705"/>
    </location>
</feature>
<feature type="compositionally biased region" description="Basic and acidic residues" evidence="4">
    <location>
        <begin position="437"/>
        <end position="452"/>
    </location>
</feature>
<feature type="compositionally biased region" description="Low complexity" evidence="4">
    <location>
        <begin position="1166"/>
        <end position="1225"/>
    </location>
</feature>
<dbReference type="SMART" id="SM00568">
    <property type="entry name" value="GRAM"/>
    <property type="match status" value="2"/>
</dbReference>
<evidence type="ECO:0000313" key="7">
    <source>
        <dbReference type="RefSeq" id="XP_032812587.1"/>
    </source>
</evidence>
<dbReference type="Gene3D" id="2.30.29.30">
    <property type="entry name" value="Pleckstrin-homology domain (PH domain)/Phosphotyrosine-binding domain (PTB)"/>
    <property type="match status" value="2"/>
</dbReference>
<feature type="region of interest" description="Disordered" evidence="4">
    <location>
        <begin position="1046"/>
        <end position="1225"/>
    </location>
</feature>
<dbReference type="SUPFAM" id="SSF47473">
    <property type="entry name" value="EF-hand"/>
    <property type="match status" value="1"/>
</dbReference>
<sequence>MWTRPEEASTGGALWSTERHNAFFSLQKRRALAGLLAGTLDTSSSGKAAPYRILYQSHSQPCWSIATGTSKEEIEEHWQWLEVNLLHILPVFESDGDITDFVLGKIKGIIAEEMKGEGDGAERTRGEALVRFRKFFAAPSTELLVVAVSCSYWKGRMPRQGWLYLSVNHACFYSVLLGKEAKLAIPWVDVVRLEKKGSAPFPEAVVLTTRHVQHNFSMFLNVAETHVLMERLADAAVRRLLDGERVELGDDERDGAPTTSPAAAQPGAVGDSPGKRGGATALKRELIGRAQSARFRAQFRLPRSEQLEVEGDCTVWLPSDKSHVSGRLHASQSYICFASRDDSICTIVVPFLEVVVIEAATSSSVLPNALAVSTQNRLTFLFAHVRERDSLLLHLRQALVRARLRSVVRSRCGDGDGDDDDDDRCKSVWEVIPCESNSRDEEVAGHEPRGSEKTNGAVSFTGTQPLLNVFYQGGFEEPNIKLSKEVSKEEMWRKHFQQFGRATCMYVTEHTRHLVMQGIPVRLRRELWLLFSGAVHDMGSNPGHYAELVDRSLGRASIATEEIERDLHRSLPEHPAFQHPLGIDALRRVLTAYAHRNPRIGYCQAMNIVTSALLIFASEEEAFWLLVALCERLLPDYYNNRVVGALIDQGVFEELIAEFLPTLHERLQELGFIATTSLSWFLTLFLSVLPLESAACVLDCFMLDGARVLFQLALAVLHANAEPLLACRDDGEAMMLLGRYLDSVVNVDSILPCVPSMHATANFDGQPLAPMEISDLLHTAYERFGSIKSELMEQMRFRQRLKVIQYLEDTTKRNVVRAISTGPTGFTAKVLEDLFDLFKLVHVQSVYWATDGGRAALGRHDPSLPYMQQYRVCLEQFLRLSAHLSPWACGEHSACLFSRVFSAMDVARTGLINFRDFVLWLGVLYNGDLTEKLRMLYRLHLIEDSDAADRSDAEDGFINMDAQNNTDRRASQKEAVDYRQMLRKWEEEKEEREKSMKELPKMNQGQFIQLCKTLYNMFSQEPNEQELYQAIAMVANLLLNIGEAGRRAGPASQSRPAASPGTAPHPDPPNSRTSQTETDTSRTDQAGTTEAQPAELNAAFSRTTGTRDAELGMTRPGTSCSRTTQANLGDAASPSPGSRGTGQPPPNVEALTKCETDADEPEDPNTPSLAASSTSSSSSSTSTSSVPSSSSTSSFTSPASSPSTTSPYSSRGPSSSSSVSSSLATPSGEVASWSISCEQFLASLLTEPALAAFFERPCDVEAKIRAAQAASTMGSSSSSLGEPPSSPP</sequence>
<evidence type="ECO:0000313" key="6">
    <source>
        <dbReference type="Proteomes" id="UP001318040"/>
    </source>
</evidence>
<dbReference type="Gene3D" id="1.10.238.10">
    <property type="entry name" value="EF-hand"/>
    <property type="match status" value="1"/>
</dbReference>
<dbReference type="PROSITE" id="PS50086">
    <property type="entry name" value="TBC_RABGAP"/>
    <property type="match status" value="1"/>
</dbReference>
<dbReference type="InterPro" id="IPR035969">
    <property type="entry name" value="Rab-GAP_TBC_sf"/>
</dbReference>
<feature type="compositionally biased region" description="Polar residues" evidence="4">
    <location>
        <begin position="1070"/>
        <end position="1091"/>
    </location>
</feature>
<dbReference type="PANTHER" id="PTHR47666:SF2">
    <property type="entry name" value="TBC1 DOMAIN FAMILY MEMBER 8 ISOFORM X1"/>
    <property type="match status" value="1"/>
</dbReference>
<dbReference type="FunFam" id="2.30.29.30:FF:000013">
    <property type="entry name" value="Putative TBC1 domain family member 8B"/>
    <property type="match status" value="1"/>
</dbReference>
<dbReference type="GO" id="GO:0003008">
    <property type="term" value="P:system process"/>
    <property type="evidence" value="ECO:0007669"/>
    <property type="project" value="UniProtKB-ARBA"/>
</dbReference>
<dbReference type="InterPro" id="IPR000195">
    <property type="entry name" value="Rab-GAP-TBC_dom"/>
</dbReference>
<dbReference type="GO" id="GO:0005096">
    <property type="term" value="F:GTPase activator activity"/>
    <property type="evidence" value="ECO:0007669"/>
    <property type="project" value="UniProtKB-KW"/>
</dbReference>
<evidence type="ECO:0000256" key="2">
    <source>
        <dbReference type="ARBA" id="ARBA00022737"/>
    </source>
</evidence>
<feature type="coiled-coil region" evidence="3">
    <location>
        <begin position="968"/>
        <end position="995"/>
    </location>
</feature>
<dbReference type="Gene3D" id="1.10.472.80">
    <property type="entry name" value="Ypt/Rab-GAP domain of gyp1p, domain 3"/>
    <property type="match status" value="1"/>
</dbReference>
<dbReference type="SUPFAM" id="SSF47923">
    <property type="entry name" value="Ypt/Rab-GAP domain of gyp1p"/>
    <property type="match status" value="2"/>
</dbReference>
<dbReference type="InterPro" id="IPR011993">
    <property type="entry name" value="PH-like_dom_sf"/>
</dbReference>
<feature type="region of interest" description="Disordered" evidence="4">
    <location>
        <begin position="248"/>
        <end position="277"/>
    </location>
</feature>
<dbReference type="PANTHER" id="PTHR47666">
    <property type="entry name" value="PROTEIN VASCULAR ASSOCIATED DEATH 1, CHLOROPLASTIC"/>
    <property type="match status" value="1"/>
</dbReference>
<dbReference type="SMART" id="SM00164">
    <property type="entry name" value="TBC"/>
    <property type="match status" value="1"/>
</dbReference>
<keyword evidence="2" id="KW-0677">Repeat</keyword>
<dbReference type="Pfam" id="PF02893">
    <property type="entry name" value="GRAM"/>
    <property type="match status" value="2"/>
</dbReference>
<dbReference type="InterPro" id="IPR004182">
    <property type="entry name" value="GRAM"/>
</dbReference>
<accession>A0AAJ7WWP1</accession>
<feature type="compositionally biased region" description="Low complexity" evidence="4">
    <location>
        <begin position="1275"/>
        <end position="1288"/>
    </location>
</feature>
<feature type="region of interest" description="Disordered" evidence="4">
    <location>
        <begin position="436"/>
        <end position="458"/>
    </location>
</feature>
<dbReference type="Gene3D" id="1.10.8.270">
    <property type="entry name" value="putative rabgap domain of human tbc1 domain family member 14 like domains"/>
    <property type="match status" value="1"/>
</dbReference>
<proteinExistence type="predicted"/>
<name>A0AAJ7WWP1_PETMA</name>
<dbReference type="Pfam" id="PF00566">
    <property type="entry name" value="RabGAP-TBC"/>
    <property type="match status" value="1"/>
</dbReference>
<organism evidence="6 7">
    <name type="scientific">Petromyzon marinus</name>
    <name type="common">Sea lamprey</name>
    <dbReference type="NCBI Taxonomy" id="7757"/>
    <lineage>
        <taxon>Eukaryota</taxon>
        <taxon>Metazoa</taxon>
        <taxon>Chordata</taxon>
        <taxon>Craniata</taxon>
        <taxon>Vertebrata</taxon>
        <taxon>Cyclostomata</taxon>
        <taxon>Hyperoartia</taxon>
        <taxon>Petromyzontiformes</taxon>
        <taxon>Petromyzontidae</taxon>
        <taxon>Petromyzon</taxon>
    </lineage>
</organism>
<dbReference type="InterPro" id="IPR011992">
    <property type="entry name" value="EF-hand-dom_pair"/>
</dbReference>
<evidence type="ECO:0000256" key="4">
    <source>
        <dbReference type="SAM" id="MobiDB-lite"/>
    </source>
</evidence>
<feature type="compositionally biased region" description="Polar residues" evidence="4">
    <location>
        <begin position="1116"/>
        <end position="1127"/>
    </location>
</feature>
<feature type="region of interest" description="Disordered" evidence="4">
    <location>
        <begin position="1265"/>
        <end position="1288"/>
    </location>
</feature>
<gene>
    <name evidence="7" type="primary">LOC116943659</name>
</gene>
<reference evidence="7" key="1">
    <citation type="submission" date="2025-08" db="UniProtKB">
        <authorList>
            <consortium name="RefSeq"/>
        </authorList>
    </citation>
    <scope>IDENTIFICATION</scope>
    <source>
        <tissue evidence="7">Sperm</tissue>
    </source>
</reference>
<dbReference type="KEGG" id="pmrn:116943659"/>
<evidence type="ECO:0000256" key="1">
    <source>
        <dbReference type="ARBA" id="ARBA00022468"/>
    </source>
</evidence>
<dbReference type="FunFam" id="1.10.8.270:FF:000002">
    <property type="entry name" value="TBC1 domain family member 9B"/>
    <property type="match status" value="1"/>
</dbReference>
<evidence type="ECO:0000256" key="3">
    <source>
        <dbReference type="SAM" id="Coils"/>
    </source>
</evidence>
<dbReference type="Proteomes" id="UP001318040">
    <property type="component" value="Chromosome 18"/>
</dbReference>
<keyword evidence="6" id="KW-1185">Reference proteome</keyword>
<dbReference type="FunFam" id="1.10.238.10:FF:000119">
    <property type="entry name" value="TBC1 domain family member 9"/>
    <property type="match status" value="1"/>
</dbReference>